<evidence type="ECO:0000313" key="1">
    <source>
        <dbReference type="EMBL" id="SVB32170.1"/>
    </source>
</evidence>
<dbReference type="EMBL" id="UINC01037132">
    <property type="protein sequence ID" value="SVB32170.1"/>
    <property type="molecule type" value="Genomic_DNA"/>
</dbReference>
<gene>
    <name evidence="1" type="ORF">METZ01_LOCUS185024</name>
</gene>
<name>A0A382D165_9ZZZZ</name>
<protein>
    <submittedName>
        <fullName evidence="1">Uncharacterized protein</fullName>
    </submittedName>
</protein>
<organism evidence="1">
    <name type="scientific">marine metagenome</name>
    <dbReference type="NCBI Taxonomy" id="408172"/>
    <lineage>
        <taxon>unclassified sequences</taxon>
        <taxon>metagenomes</taxon>
        <taxon>ecological metagenomes</taxon>
    </lineage>
</organism>
<accession>A0A382D165</accession>
<dbReference type="AlphaFoldDB" id="A0A382D165"/>
<reference evidence="1" key="1">
    <citation type="submission" date="2018-05" db="EMBL/GenBank/DDBJ databases">
        <authorList>
            <person name="Lanie J.A."/>
            <person name="Ng W.-L."/>
            <person name="Kazmierczak K.M."/>
            <person name="Andrzejewski T.M."/>
            <person name="Davidsen T.M."/>
            <person name="Wayne K.J."/>
            <person name="Tettelin H."/>
            <person name="Glass J.I."/>
            <person name="Rusch D."/>
            <person name="Podicherti R."/>
            <person name="Tsui H.-C.T."/>
            <person name="Winkler M.E."/>
        </authorList>
    </citation>
    <scope>NUCLEOTIDE SEQUENCE</scope>
</reference>
<proteinExistence type="predicted"/>
<sequence>MAQSDAAVDDAQGEDEEEELPVMQKVAILFIALGQETCG</sequence>
<feature type="non-terminal residue" evidence="1">
    <location>
        <position position="39"/>
    </location>
</feature>